<evidence type="ECO:0000313" key="2">
    <source>
        <dbReference type="Proteomes" id="UP000187283"/>
    </source>
</evidence>
<keyword evidence="2" id="KW-1185">Reference proteome</keyword>
<reference evidence="1 2" key="1">
    <citation type="submission" date="2017-01" db="EMBL/GenBank/DDBJ databases">
        <authorList>
            <person name="Mah S.A."/>
            <person name="Swanson W.J."/>
            <person name="Moy G.W."/>
            <person name="Vacquier V.D."/>
        </authorList>
    </citation>
    <scope>NUCLEOTIDE SEQUENCE [LARGE SCALE GENOMIC DNA]</scope>
    <source>
        <strain evidence="1 2">GSMNP</strain>
    </source>
</reference>
<dbReference type="EMBL" id="LSSN01000235">
    <property type="protein sequence ID" value="OMJ25055.1"/>
    <property type="molecule type" value="Genomic_DNA"/>
</dbReference>
<dbReference type="OrthoDB" id="5588333at2759"/>
<dbReference type="AlphaFoldDB" id="A0A1R1YE25"/>
<accession>A0A1R1YE25</accession>
<comment type="caution">
    <text evidence="1">The sequence shown here is derived from an EMBL/GenBank/DDBJ whole genome shotgun (WGS) entry which is preliminary data.</text>
</comment>
<evidence type="ECO:0000313" key="1">
    <source>
        <dbReference type="EMBL" id="OMJ25055.1"/>
    </source>
</evidence>
<protein>
    <submittedName>
        <fullName evidence="1">Uncharacterized protein</fullName>
    </submittedName>
</protein>
<dbReference type="STRING" id="133412.A0A1R1YE25"/>
<sequence>MDISPVIELFREWRKNSSLTVKKITTKLCWMLSVSGFLYASGIHRIDDQHSHIEKGVLYLAIVVPKEKRGCRPVEKPCQINPHEDIVLYPSKCVHGLQRKGGIQSLPNSPH</sequence>
<name>A0A1R1YE25_9FUNG</name>
<proteinExistence type="predicted"/>
<gene>
    <name evidence="1" type="ORF">AYI70_g1158</name>
</gene>
<dbReference type="Proteomes" id="UP000187283">
    <property type="component" value="Unassembled WGS sequence"/>
</dbReference>
<organism evidence="1 2">
    <name type="scientific">Smittium culicis</name>
    <dbReference type="NCBI Taxonomy" id="133412"/>
    <lineage>
        <taxon>Eukaryota</taxon>
        <taxon>Fungi</taxon>
        <taxon>Fungi incertae sedis</taxon>
        <taxon>Zoopagomycota</taxon>
        <taxon>Kickxellomycotina</taxon>
        <taxon>Harpellomycetes</taxon>
        <taxon>Harpellales</taxon>
        <taxon>Legeriomycetaceae</taxon>
        <taxon>Smittium</taxon>
    </lineage>
</organism>